<reference evidence="1 2" key="1">
    <citation type="submission" date="2008-07" db="EMBL/GenBank/DDBJ databases">
        <authorList>
            <person name="Tandeau de Marsac N."/>
            <person name="Ferriera S."/>
            <person name="Johnson J."/>
            <person name="Kravitz S."/>
            <person name="Beeson K."/>
            <person name="Sutton G."/>
            <person name="Rogers Y.-H."/>
            <person name="Friedman R."/>
            <person name="Frazier M."/>
            <person name="Venter J.C."/>
        </authorList>
    </citation>
    <scope>NUCLEOTIDE SEQUENCE [LARGE SCALE GENOMIC DNA]</scope>
    <source>
        <strain evidence="1 2">PCC 7420</strain>
    </source>
</reference>
<dbReference type="AlphaFoldDB" id="B4VXQ3"/>
<keyword evidence="2" id="KW-1185">Reference proteome</keyword>
<sequence length="41" mass="4587">MSTPVQSSDHLLQLCQNGNNMTRNRDGLRLFELVISALKAD</sequence>
<proteinExistence type="predicted"/>
<organism evidence="1 2">
    <name type="scientific">Coleofasciculus chthonoplastes PCC 7420</name>
    <dbReference type="NCBI Taxonomy" id="118168"/>
    <lineage>
        <taxon>Bacteria</taxon>
        <taxon>Bacillati</taxon>
        <taxon>Cyanobacteriota</taxon>
        <taxon>Cyanophyceae</taxon>
        <taxon>Coleofasciculales</taxon>
        <taxon>Coleofasciculaceae</taxon>
        <taxon>Coleofasciculus</taxon>
    </lineage>
</organism>
<dbReference type="EMBL" id="DS989858">
    <property type="protein sequence ID" value="EDX73264.1"/>
    <property type="molecule type" value="Genomic_DNA"/>
</dbReference>
<dbReference type="HOGENOM" id="CLU_3268473_0_0_3"/>
<evidence type="ECO:0000313" key="1">
    <source>
        <dbReference type="EMBL" id="EDX73264.1"/>
    </source>
</evidence>
<gene>
    <name evidence="1" type="ORF">MC7420_1060</name>
</gene>
<protein>
    <submittedName>
        <fullName evidence="1">Uncharacterized protein</fullName>
    </submittedName>
</protein>
<evidence type="ECO:0000313" key="2">
    <source>
        <dbReference type="Proteomes" id="UP000003835"/>
    </source>
</evidence>
<dbReference type="STRING" id="118168.MC7420_1060"/>
<dbReference type="Proteomes" id="UP000003835">
    <property type="component" value="Unassembled WGS sequence"/>
</dbReference>
<accession>B4VXQ3</accession>
<name>B4VXQ3_9CYAN</name>